<dbReference type="AlphaFoldDB" id="A0A382NZZ4"/>
<keyword evidence="1" id="KW-0812">Transmembrane</keyword>
<accession>A0A382NZZ4</accession>
<evidence type="ECO:0000256" key="1">
    <source>
        <dbReference type="SAM" id="Phobius"/>
    </source>
</evidence>
<sequence>MLTTEIKRNLFVASFLIITIYVLCFGFLSYHEFKEWEFYPFFESMIGVFMGAGAIAIITGIILVFQAAIQSAQEKNKEVFDHKLKLYGYIIDEIHNIFLVNENENAPRITPVEREKLFFILLKVELLSKPGTFMKFSELIRNIADDLGRINVTSYKALTDFIQQAREDLDVQEQMTEDELFAFNTAIQITQAEASRASRGFGSRYSIARGNYENNELETRLIDYFSDKDCKTKKQKRKKQKLRTIFNLILEKDKIYSRKEIKETIITDGSWKRHYKLDWSPRMYKSAVTGKEK</sequence>
<keyword evidence="1" id="KW-1133">Transmembrane helix</keyword>
<dbReference type="EMBL" id="UINC01103886">
    <property type="protein sequence ID" value="SVC66616.1"/>
    <property type="molecule type" value="Genomic_DNA"/>
</dbReference>
<gene>
    <name evidence="2" type="ORF">METZ01_LOCUS319470</name>
</gene>
<proteinExistence type="predicted"/>
<keyword evidence="1" id="KW-0472">Membrane</keyword>
<feature type="transmembrane region" description="Helical" evidence="1">
    <location>
        <begin position="48"/>
        <end position="69"/>
    </location>
</feature>
<evidence type="ECO:0000313" key="2">
    <source>
        <dbReference type="EMBL" id="SVC66616.1"/>
    </source>
</evidence>
<organism evidence="2">
    <name type="scientific">marine metagenome</name>
    <dbReference type="NCBI Taxonomy" id="408172"/>
    <lineage>
        <taxon>unclassified sequences</taxon>
        <taxon>metagenomes</taxon>
        <taxon>ecological metagenomes</taxon>
    </lineage>
</organism>
<name>A0A382NZZ4_9ZZZZ</name>
<feature type="non-terminal residue" evidence="2">
    <location>
        <position position="293"/>
    </location>
</feature>
<reference evidence="2" key="1">
    <citation type="submission" date="2018-05" db="EMBL/GenBank/DDBJ databases">
        <authorList>
            <person name="Lanie J.A."/>
            <person name="Ng W.-L."/>
            <person name="Kazmierczak K.M."/>
            <person name="Andrzejewski T.M."/>
            <person name="Davidsen T.M."/>
            <person name="Wayne K.J."/>
            <person name="Tettelin H."/>
            <person name="Glass J.I."/>
            <person name="Rusch D."/>
            <person name="Podicherti R."/>
            <person name="Tsui H.-C.T."/>
            <person name="Winkler M.E."/>
        </authorList>
    </citation>
    <scope>NUCLEOTIDE SEQUENCE</scope>
</reference>
<feature type="transmembrane region" description="Helical" evidence="1">
    <location>
        <begin position="9"/>
        <end position="28"/>
    </location>
</feature>
<protein>
    <submittedName>
        <fullName evidence="2">Uncharacterized protein</fullName>
    </submittedName>
</protein>